<dbReference type="Proteomes" id="UP000215185">
    <property type="component" value="Chromosome 1"/>
</dbReference>
<accession>A0A239SX80</accession>
<dbReference type="AlphaFoldDB" id="A0A239SX80"/>
<reference evidence="2 3" key="1">
    <citation type="submission" date="2017-06" db="EMBL/GenBank/DDBJ databases">
        <authorList>
            <consortium name="Pathogen Informatics"/>
        </authorList>
    </citation>
    <scope>NUCLEOTIDE SEQUENCE [LARGE SCALE GENOMIC DNA]</scope>
    <source>
        <strain evidence="2 3">NCTC13788</strain>
    </source>
</reference>
<dbReference type="RefSeq" id="WP_018374498.1">
    <property type="nucleotide sequence ID" value="NZ_LT906439.1"/>
</dbReference>
<keyword evidence="1" id="KW-0812">Transmembrane</keyword>
<organism evidence="2 3">
    <name type="scientific">Streptococcus merionis</name>
    <dbReference type="NCBI Taxonomy" id="400065"/>
    <lineage>
        <taxon>Bacteria</taxon>
        <taxon>Bacillati</taxon>
        <taxon>Bacillota</taxon>
        <taxon>Bacilli</taxon>
        <taxon>Lactobacillales</taxon>
        <taxon>Streptococcaceae</taxon>
        <taxon>Streptococcus</taxon>
    </lineage>
</organism>
<dbReference type="KEGG" id="smen:SAMEA4412692_1733"/>
<feature type="transmembrane region" description="Helical" evidence="1">
    <location>
        <begin position="36"/>
        <end position="61"/>
    </location>
</feature>
<keyword evidence="1" id="KW-1133">Transmembrane helix</keyword>
<evidence type="ECO:0000313" key="3">
    <source>
        <dbReference type="Proteomes" id="UP000215185"/>
    </source>
</evidence>
<dbReference type="EMBL" id="LT906439">
    <property type="protein sequence ID" value="SNU90091.1"/>
    <property type="molecule type" value="Genomic_DNA"/>
</dbReference>
<name>A0A239SX80_9STRE</name>
<protein>
    <submittedName>
        <fullName evidence="2">Uncharacterized protein</fullName>
    </submittedName>
</protein>
<evidence type="ECO:0000256" key="1">
    <source>
        <dbReference type="SAM" id="Phobius"/>
    </source>
</evidence>
<proteinExistence type="predicted"/>
<keyword evidence="3" id="KW-1185">Reference proteome</keyword>
<keyword evidence="1" id="KW-0472">Membrane</keyword>
<dbReference type="STRING" id="1123308.GCA_000380085_01956"/>
<evidence type="ECO:0000313" key="2">
    <source>
        <dbReference type="EMBL" id="SNU90091.1"/>
    </source>
</evidence>
<sequence>MNDYKFKDFVLGFVKFCLIIGLILGAMYLLQDHIPWLYKIVNTLWVFALLAVIFYILYCWIRFYWKK</sequence>
<gene>
    <name evidence="2" type="ORF">SAMEA4412692_01733</name>
</gene>
<feature type="transmembrane region" description="Helical" evidence="1">
    <location>
        <begin position="9"/>
        <end position="30"/>
    </location>
</feature>